<feature type="transmembrane region" description="Helical" evidence="1">
    <location>
        <begin position="109"/>
        <end position="131"/>
    </location>
</feature>
<reference evidence="3" key="1">
    <citation type="journal article" date="2019" name="Int. J. Syst. Evol. Microbiol.">
        <title>The Global Catalogue of Microorganisms (GCM) 10K type strain sequencing project: providing services to taxonomists for standard genome sequencing and annotation.</title>
        <authorList>
            <consortium name="The Broad Institute Genomics Platform"/>
            <consortium name="The Broad Institute Genome Sequencing Center for Infectious Disease"/>
            <person name="Wu L."/>
            <person name="Ma J."/>
        </authorList>
    </citation>
    <scope>NUCLEOTIDE SEQUENCE [LARGE SCALE GENOMIC DNA]</scope>
    <source>
        <strain evidence="3">JCM 30742</strain>
    </source>
</reference>
<feature type="transmembrane region" description="Helical" evidence="1">
    <location>
        <begin position="27"/>
        <end position="48"/>
    </location>
</feature>
<organism evidence="2 3">
    <name type="scientific">Arthrobacter ginkgonis</name>
    <dbReference type="NCBI Taxonomy" id="1630594"/>
    <lineage>
        <taxon>Bacteria</taxon>
        <taxon>Bacillati</taxon>
        <taxon>Actinomycetota</taxon>
        <taxon>Actinomycetes</taxon>
        <taxon>Micrococcales</taxon>
        <taxon>Micrococcaceae</taxon>
        <taxon>Arthrobacter</taxon>
    </lineage>
</organism>
<keyword evidence="1" id="KW-1133">Transmembrane helix</keyword>
<dbReference type="SUPFAM" id="SSF103473">
    <property type="entry name" value="MFS general substrate transporter"/>
    <property type="match status" value="1"/>
</dbReference>
<evidence type="ECO:0000256" key="1">
    <source>
        <dbReference type="SAM" id="Phobius"/>
    </source>
</evidence>
<feature type="transmembrane region" description="Helical" evidence="1">
    <location>
        <begin position="84"/>
        <end position="103"/>
    </location>
</feature>
<comment type="caution">
    <text evidence="2">The sequence shown here is derived from an EMBL/GenBank/DDBJ whole genome shotgun (WGS) entry which is preliminary data.</text>
</comment>
<protein>
    <recommendedName>
        <fullName evidence="4">Integral membrane protein</fullName>
    </recommendedName>
</protein>
<evidence type="ECO:0000313" key="3">
    <source>
        <dbReference type="Proteomes" id="UP001500752"/>
    </source>
</evidence>
<feature type="transmembrane region" description="Helical" evidence="1">
    <location>
        <begin position="54"/>
        <end position="72"/>
    </location>
</feature>
<dbReference type="EMBL" id="BAABEO010000001">
    <property type="protein sequence ID" value="GAA3666194.1"/>
    <property type="molecule type" value="Genomic_DNA"/>
</dbReference>
<dbReference type="RefSeq" id="WP_345147697.1">
    <property type="nucleotide sequence ID" value="NZ_BAABEO010000001.1"/>
</dbReference>
<keyword evidence="3" id="KW-1185">Reference proteome</keyword>
<dbReference type="Proteomes" id="UP001500752">
    <property type="component" value="Unassembled WGS sequence"/>
</dbReference>
<dbReference type="InterPro" id="IPR036259">
    <property type="entry name" value="MFS_trans_sf"/>
</dbReference>
<evidence type="ECO:0000313" key="2">
    <source>
        <dbReference type="EMBL" id="GAA3666194.1"/>
    </source>
</evidence>
<keyword evidence="1" id="KW-0472">Membrane</keyword>
<accession>A0ABP7BQN9</accession>
<evidence type="ECO:0008006" key="4">
    <source>
        <dbReference type="Google" id="ProtNLM"/>
    </source>
</evidence>
<proteinExistence type="predicted"/>
<name>A0ABP7BQN9_9MICC</name>
<sequence length="138" mass="14425">MADHGTAADSLHAAAAARQRARSDSRWFSWACLAAGLLAIPGGTVVPWGWPARFVVTTAVFALAIGLVWLMARSGVTPRGGKRAFGVAAGCWFVLNALVAAIGRDIDHLGLGLVCSALASVPFMVVAVRFAPRRDGVR</sequence>
<keyword evidence="1" id="KW-0812">Transmembrane</keyword>
<gene>
    <name evidence="2" type="ORF">GCM10023081_01260</name>
</gene>